<organism evidence="2 3">
    <name type="scientific">Streptomyces orinoci</name>
    <name type="common">Streptoverticillium orinoci</name>
    <dbReference type="NCBI Taxonomy" id="67339"/>
    <lineage>
        <taxon>Bacteria</taxon>
        <taxon>Bacillati</taxon>
        <taxon>Actinomycetota</taxon>
        <taxon>Actinomycetes</taxon>
        <taxon>Kitasatosporales</taxon>
        <taxon>Streptomycetaceae</taxon>
        <taxon>Streptomyces</taxon>
    </lineage>
</organism>
<dbReference type="RefSeq" id="WP_206608440.1">
    <property type="nucleotide sequence ID" value="NZ_JBFAUK010000010.1"/>
</dbReference>
<feature type="transmembrane region" description="Helical" evidence="1">
    <location>
        <begin position="138"/>
        <end position="166"/>
    </location>
</feature>
<evidence type="ECO:0000313" key="3">
    <source>
        <dbReference type="Proteomes" id="UP001552594"/>
    </source>
</evidence>
<comment type="caution">
    <text evidence="2">The sequence shown here is derived from an EMBL/GenBank/DDBJ whole genome shotgun (WGS) entry which is preliminary data.</text>
</comment>
<keyword evidence="1" id="KW-0472">Membrane</keyword>
<feature type="transmembrane region" description="Helical" evidence="1">
    <location>
        <begin position="21"/>
        <end position="46"/>
    </location>
</feature>
<reference evidence="2 3" key="1">
    <citation type="submission" date="2024-06" db="EMBL/GenBank/DDBJ databases">
        <title>The Natural Products Discovery Center: Release of the First 8490 Sequenced Strains for Exploring Actinobacteria Biosynthetic Diversity.</title>
        <authorList>
            <person name="Kalkreuter E."/>
            <person name="Kautsar S.A."/>
            <person name="Yang D."/>
            <person name="Bader C.D."/>
            <person name="Teijaro C.N."/>
            <person name="Fluegel L."/>
            <person name="Davis C.M."/>
            <person name="Simpson J.R."/>
            <person name="Lauterbach L."/>
            <person name="Steele A.D."/>
            <person name="Gui C."/>
            <person name="Meng S."/>
            <person name="Li G."/>
            <person name="Viehrig K."/>
            <person name="Ye F."/>
            <person name="Su P."/>
            <person name="Kiefer A.F."/>
            <person name="Nichols A."/>
            <person name="Cepeda A.J."/>
            <person name="Yan W."/>
            <person name="Fan B."/>
            <person name="Jiang Y."/>
            <person name="Adhikari A."/>
            <person name="Zheng C.-J."/>
            <person name="Schuster L."/>
            <person name="Cowan T.M."/>
            <person name="Smanski M.J."/>
            <person name="Chevrette M.G."/>
            <person name="De Carvalho L.P.S."/>
            <person name="Shen B."/>
        </authorList>
    </citation>
    <scope>NUCLEOTIDE SEQUENCE [LARGE SCALE GENOMIC DNA]</scope>
    <source>
        <strain evidence="2 3">NPDC052347</strain>
    </source>
</reference>
<protein>
    <submittedName>
        <fullName evidence="2">Uncharacterized protein</fullName>
    </submittedName>
</protein>
<sequence>MSVRSAFRTVPGVPRWASRAAHVAALTAVPSGLWRVAIAVGIPVGLGRSELRQMHVPGWGTVALVGLSLFAEALAFLSLGLVQPWGEVWPRWLPLLRGRRVPVAAAVVPAALGALAVTVYGVLFVWSSLHADMDVSDWGYGLIIVLYSPLLLWGPLLGAVMVHYYARRTG</sequence>
<evidence type="ECO:0000256" key="1">
    <source>
        <dbReference type="SAM" id="Phobius"/>
    </source>
</evidence>
<dbReference type="EMBL" id="JBFAUK010000010">
    <property type="protein sequence ID" value="MEV5507774.1"/>
    <property type="molecule type" value="Genomic_DNA"/>
</dbReference>
<evidence type="ECO:0000313" key="2">
    <source>
        <dbReference type="EMBL" id="MEV5507774.1"/>
    </source>
</evidence>
<keyword evidence="1" id="KW-0812">Transmembrane</keyword>
<feature type="transmembrane region" description="Helical" evidence="1">
    <location>
        <begin position="58"/>
        <end position="82"/>
    </location>
</feature>
<dbReference type="Proteomes" id="UP001552594">
    <property type="component" value="Unassembled WGS sequence"/>
</dbReference>
<keyword evidence="1" id="KW-1133">Transmembrane helix</keyword>
<accession>A0ABV3JY11</accession>
<proteinExistence type="predicted"/>
<feature type="transmembrane region" description="Helical" evidence="1">
    <location>
        <begin position="103"/>
        <end position="126"/>
    </location>
</feature>
<name>A0ABV3JY11_STRON</name>
<keyword evidence="3" id="KW-1185">Reference proteome</keyword>
<gene>
    <name evidence="2" type="ORF">AB0L16_15045</name>
</gene>